<keyword evidence="1" id="KW-1133">Transmembrane helix</keyword>
<protein>
    <submittedName>
        <fullName evidence="2">Uncharacterized protein</fullName>
    </submittedName>
</protein>
<gene>
    <name evidence="2" type="ORF">UFOVP257_185</name>
</gene>
<dbReference type="EMBL" id="LR796274">
    <property type="protein sequence ID" value="CAB4133423.1"/>
    <property type="molecule type" value="Genomic_DNA"/>
</dbReference>
<evidence type="ECO:0000313" key="2">
    <source>
        <dbReference type="EMBL" id="CAB4133423.1"/>
    </source>
</evidence>
<accession>A0A6J5LJB9</accession>
<name>A0A6J5LJB9_9CAUD</name>
<keyword evidence="1" id="KW-0472">Membrane</keyword>
<feature type="transmembrane region" description="Helical" evidence="1">
    <location>
        <begin position="21"/>
        <end position="41"/>
    </location>
</feature>
<sequence length="79" mass="9013">MKDLLKILPQILGMMPGIVKFLKYIPILMILAGIGYGAIYWSKNYKDPFKCVDNQIYEQVRVDSNVYEFKGGYCVDGGK</sequence>
<proteinExistence type="predicted"/>
<reference evidence="2" key="1">
    <citation type="submission" date="2020-04" db="EMBL/GenBank/DDBJ databases">
        <authorList>
            <person name="Chiriac C."/>
            <person name="Salcher M."/>
            <person name="Ghai R."/>
            <person name="Kavagutti S V."/>
        </authorList>
    </citation>
    <scope>NUCLEOTIDE SEQUENCE</scope>
</reference>
<organism evidence="2">
    <name type="scientific">uncultured Caudovirales phage</name>
    <dbReference type="NCBI Taxonomy" id="2100421"/>
    <lineage>
        <taxon>Viruses</taxon>
        <taxon>Duplodnaviria</taxon>
        <taxon>Heunggongvirae</taxon>
        <taxon>Uroviricota</taxon>
        <taxon>Caudoviricetes</taxon>
        <taxon>Peduoviridae</taxon>
        <taxon>Maltschvirus</taxon>
        <taxon>Maltschvirus maltsch</taxon>
    </lineage>
</organism>
<evidence type="ECO:0000256" key="1">
    <source>
        <dbReference type="SAM" id="Phobius"/>
    </source>
</evidence>
<keyword evidence="1" id="KW-0812">Transmembrane</keyword>